<organism evidence="1 2">
    <name type="scientific">Prunus armeniaca</name>
    <name type="common">Apricot</name>
    <name type="synonym">Armeniaca vulgaris</name>
    <dbReference type="NCBI Taxonomy" id="36596"/>
    <lineage>
        <taxon>Eukaryota</taxon>
        <taxon>Viridiplantae</taxon>
        <taxon>Streptophyta</taxon>
        <taxon>Embryophyta</taxon>
        <taxon>Tracheophyta</taxon>
        <taxon>Spermatophyta</taxon>
        <taxon>Magnoliopsida</taxon>
        <taxon>eudicotyledons</taxon>
        <taxon>Gunneridae</taxon>
        <taxon>Pentapetalae</taxon>
        <taxon>rosids</taxon>
        <taxon>fabids</taxon>
        <taxon>Rosales</taxon>
        <taxon>Rosaceae</taxon>
        <taxon>Amygdaloideae</taxon>
        <taxon>Amygdaleae</taxon>
        <taxon>Prunus</taxon>
    </lineage>
</organism>
<name>A0A6J5V610_PRUAR</name>
<evidence type="ECO:0000313" key="2">
    <source>
        <dbReference type="Proteomes" id="UP000507222"/>
    </source>
</evidence>
<dbReference type="AlphaFoldDB" id="A0A6J5V610"/>
<reference evidence="1 2" key="1">
    <citation type="submission" date="2020-05" db="EMBL/GenBank/DDBJ databases">
        <authorList>
            <person name="Campoy J."/>
            <person name="Schneeberger K."/>
            <person name="Spophaly S."/>
        </authorList>
    </citation>
    <scope>NUCLEOTIDE SEQUENCE [LARGE SCALE GENOMIC DNA]</scope>
    <source>
        <strain evidence="1">PruArmRojPasFocal</strain>
    </source>
</reference>
<dbReference type="Proteomes" id="UP000507222">
    <property type="component" value="Unassembled WGS sequence"/>
</dbReference>
<gene>
    <name evidence="1" type="ORF">CURHAP_LOCUS37121</name>
</gene>
<protein>
    <submittedName>
        <fullName evidence="1">Uncharacterized protein</fullName>
    </submittedName>
</protein>
<dbReference type="EMBL" id="CAEKDK010000006">
    <property type="protein sequence ID" value="CAB4283114.1"/>
    <property type="molecule type" value="Genomic_DNA"/>
</dbReference>
<proteinExistence type="predicted"/>
<evidence type="ECO:0000313" key="1">
    <source>
        <dbReference type="EMBL" id="CAB4283114.1"/>
    </source>
</evidence>
<accession>A0A6J5V610</accession>
<sequence length="110" mass="12681">MARSYRRGKSEPFVWWTNDLGFLRWWFSIGVEFSSTEEIGSMYGFDSTLNQTKSSPCLIGVLFVLRGDSIKKQRHSLWLSEDSGSIDTPNMSLDVLHATCVRMYTNSMWV</sequence>